<evidence type="ECO:0000259" key="1">
    <source>
        <dbReference type="Pfam" id="PF01764"/>
    </source>
</evidence>
<comment type="caution">
    <text evidence="2">The sequence shown here is derived from an EMBL/GenBank/DDBJ whole genome shotgun (WGS) entry which is preliminary data.</text>
</comment>
<dbReference type="AlphaFoldDB" id="A0A552HCI9"/>
<gene>
    <name evidence="2" type="ORF">EWV77_19470</name>
</gene>
<dbReference type="SUPFAM" id="SSF53474">
    <property type="entry name" value="alpha/beta-Hydrolases"/>
    <property type="match status" value="1"/>
</dbReference>
<name>A0A552HCI9_MICVR</name>
<dbReference type="Pfam" id="PF01764">
    <property type="entry name" value="Lipase_3"/>
    <property type="match status" value="1"/>
</dbReference>
<sequence length="332" mass="37201">MLANISDSNKLLTDLADSNVQTKIGQWTIVWGPVIYGHDPKSQVWDNIMYVAKGENLTTNNPQYVVAIAATNPKSVFDWLQEDVNTHNMVPWSSTNPEQGNISEGTNAGIKILQGMKNSSNLSLLDFLTQEIQKQPKQPIEIITTGHSLGGALAPVMALWLYENQTSWNPKGTQVKVYTQFSAGATPGDQDFANYYETTEPGLNLSSRLWNSLDIVPHAWNTTQLAQIPTLYQPCNITKSLQISLLVNKQIQKVKNCNYQHLNPTTFAMKGQCGIFTKPQKTAMKQFLQEAYFQHIQAYFNLLDIEWPLTNNLSDTLTLSDQDLDTMDAQLS</sequence>
<reference evidence="2 3" key="1">
    <citation type="submission" date="2019-01" db="EMBL/GenBank/DDBJ databases">
        <title>Coherence of Microcystis species and biogeography revealed through population genomics.</title>
        <authorList>
            <person name="Perez-Carrascal O.M."/>
            <person name="Terrat Y."/>
            <person name="Giani A."/>
            <person name="Fortin N."/>
            <person name="Tromas N."/>
            <person name="Shapiro B.J."/>
        </authorList>
    </citation>
    <scope>NUCLEOTIDE SEQUENCE [LARGE SCALE GENOMIC DNA]</scope>
    <source>
        <strain evidence="2">Mv_BB_P_19951000_S68D</strain>
    </source>
</reference>
<dbReference type="InterPro" id="IPR051218">
    <property type="entry name" value="Sec_MonoDiacylglyc_Lipase"/>
</dbReference>
<proteinExistence type="predicted"/>
<protein>
    <submittedName>
        <fullName evidence="2">Lipase</fullName>
    </submittedName>
</protein>
<dbReference type="Gene3D" id="3.40.50.1820">
    <property type="entry name" value="alpha/beta hydrolase"/>
    <property type="match status" value="1"/>
</dbReference>
<organism evidence="2 3">
    <name type="scientific">Microcystis viridis Mv_BB_P_19951000_S68D</name>
    <dbReference type="NCBI Taxonomy" id="2486270"/>
    <lineage>
        <taxon>Bacteria</taxon>
        <taxon>Bacillati</taxon>
        <taxon>Cyanobacteriota</taxon>
        <taxon>Cyanophyceae</taxon>
        <taxon>Oscillatoriophycideae</taxon>
        <taxon>Chroococcales</taxon>
        <taxon>Microcystaceae</taxon>
        <taxon>Microcystis</taxon>
    </lineage>
</organism>
<dbReference type="EMBL" id="SFAZ01000275">
    <property type="protein sequence ID" value="TRU68944.1"/>
    <property type="molecule type" value="Genomic_DNA"/>
</dbReference>
<dbReference type="PANTHER" id="PTHR45856:SF11">
    <property type="entry name" value="FUNGAL LIPASE-LIKE DOMAIN-CONTAINING PROTEIN"/>
    <property type="match status" value="1"/>
</dbReference>
<evidence type="ECO:0000313" key="2">
    <source>
        <dbReference type="EMBL" id="TRU68944.1"/>
    </source>
</evidence>
<dbReference type="PANTHER" id="PTHR45856">
    <property type="entry name" value="ALPHA/BETA-HYDROLASES SUPERFAMILY PROTEIN"/>
    <property type="match status" value="1"/>
</dbReference>
<dbReference type="GO" id="GO:0006629">
    <property type="term" value="P:lipid metabolic process"/>
    <property type="evidence" value="ECO:0007669"/>
    <property type="project" value="InterPro"/>
</dbReference>
<evidence type="ECO:0000313" key="3">
    <source>
        <dbReference type="Proteomes" id="UP000320674"/>
    </source>
</evidence>
<feature type="domain" description="Fungal lipase-type" evidence="1">
    <location>
        <begin position="66"/>
        <end position="220"/>
    </location>
</feature>
<dbReference type="InterPro" id="IPR029058">
    <property type="entry name" value="AB_hydrolase_fold"/>
</dbReference>
<dbReference type="Proteomes" id="UP000320674">
    <property type="component" value="Unassembled WGS sequence"/>
</dbReference>
<accession>A0A552HCI9</accession>
<dbReference type="InterPro" id="IPR002921">
    <property type="entry name" value="Fungal_lipase-type"/>
</dbReference>